<feature type="compositionally biased region" description="Polar residues" evidence="1">
    <location>
        <begin position="77"/>
        <end position="86"/>
    </location>
</feature>
<accession>A0A4D6KQW5</accession>
<protein>
    <submittedName>
        <fullName evidence="2">Uncharacterized protein</fullName>
    </submittedName>
</protein>
<name>A0A4D6KQW5_VIGUN</name>
<feature type="region of interest" description="Disordered" evidence="1">
    <location>
        <begin position="216"/>
        <end position="244"/>
    </location>
</feature>
<reference evidence="2 3" key="1">
    <citation type="submission" date="2019-04" db="EMBL/GenBank/DDBJ databases">
        <title>An improved genome assembly and genetic linkage map for asparagus bean, Vigna unguiculata ssp. sesquipedialis.</title>
        <authorList>
            <person name="Xia Q."/>
            <person name="Zhang R."/>
            <person name="Dong Y."/>
        </authorList>
    </citation>
    <scope>NUCLEOTIDE SEQUENCE [LARGE SCALE GENOMIC DNA]</scope>
    <source>
        <tissue evidence="2">Leaf</tissue>
    </source>
</reference>
<feature type="compositionally biased region" description="Low complexity" evidence="1">
    <location>
        <begin position="171"/>
        <end position="184"/>
    </location>
</feature>
<feature type="region of interest" description="Disordered" evidence="1">
    <location>
        <begin position="52"/>
        <end position="87"/>
    </location>
</feature>
<organism evidence="2 3">
    <name type="scientific">Vigna unguiculata</name>
    <name type="common">Cowpea</name>
    <dbReference type="NCBI Taxonomy" id="3917"/>
    <lineage>
        <taxon>Eukaryota</taxon>
        <taxon>Viridiplantae</taxon>
        <taxon>Streptophyta</taxon>
        <taxon>Embryophyta</taxon>
        <taxon>Tracheophyta</taxon>
        <taxon>Spermatophyta</taxon>
        <taxon>Magnoliopsida</taxon>
        <taxon>eudicotyledons</taxon>
        <taxon>Gunneridae</taxon>
        <taxon>Pentapetalae</taxon>
        <taxon>rosids</taxon>
        <taxon>fabids</taxon>
        <taxon>Fabales</taxon>
        <taxon>Fabaceae</taxon>
        <taxon>Papilionoideae</taxon>
        <taxon>50 kb inversion clade</taxon>
        <taxon>NPAAA clade</taxon>
        <taxon>indigoferoid/millettioid clade</taxon>
        <taxon>Phaseoleae</taxon>
        <taxon>Vigna</taxon>
    </lineage>
</organism>
<gene>
    <name evidence="2" type="ORF">DEO72_LG1g2622</name>
</gene>
<sequence length="244" mass="27104">MLRIIHRNARAIYLDPSVLATTSTLTLVTLTNQSSTQGFVVFLRHHELNSRDAIPSPTRGMPRAEPLSRAQLKGYVPSSTQGTPTSRPLRYRRSLVDHAHHSKHNANLLQQNRLAGDTYRQALSSLVFTTTATIAWRAVLCHQAPCALDHRQTQADRSTIEEGNLSGPIRTGHNQHTHTSNTHQPELNSRVPRVHPPSRAQLEGCHSELNSRNATCLTPISSSTQGIRSELNSRNTNKPTFKIS</sequence>
<keyword evidence="3" id="KW-1185">Reference proteome</keyword>
<dbReference type="Proteomes" id="UP000501690">
    <property type="component" value="Linkage Group LG1"/>
</dbReference>
<dbReference type="EMBL" id="CP039345">
    <property type="protein sequence ID" value="QCD78985.1"/>
    <property type="molecule type" value="Genomic_DNA"/>
</dbReference>
<evidence type="ECO:0000313" key="3">
    <source>
        <dbReference type="Proteomes" id="UP000501690"/>
    </source>
</evidence>
<feature type="region of interest" description="Disordered" evidence="1">
    <location>
        <begin position="157"/>
        <end position="200"/>
    </location>
</feature>
<evidence type="ECO:0000256" key="1">
    <source>
        <dbReference type="SAM" id="MobiDB-lite"/>
    </source>
</evidence>
<proteinExistence type="predicted"/>
<evidence type="ECO:0000313" key="2">
    <source>
        <dbReference type="EMBL" id="QCD78985.1"/>
    </source>
</evidence>
<dbReference type="AlphaFoldDB" id="A0A4D6KQW5"/>